<dbReference type="Gene3D" id="3.30.390.30">
    <property type="match status" value="1"/>
</dbReference>
<dbReference type="GO" id="GO:0004362">
    <property type="term" value="F:glutathione-disulfide reductase (NADPH) activity"/>
    <property type="evidence" value="ECO:0007669"/>
    <property type="project" value="TreeGrafter"/>
</dbReference>
<evidence type="ECO:0000256" key="5">
    <source>
        <dbReference type="ARBA" id="ARBA00022448"/>
    </source>
</evidence>
<dbReference type="SUPFAM" id="SSF55424">
    <property type="entry name" value="FAD/NAD-linked reductases, dimerisation (C-terminal) domain"/>
    <property type="match status" value="1"/>
</dbReference>
<dbReference type="FunFam" id="3.40.30.10:FF:000093">
    <property type="entry name" value="Glutaredoxin 2"/>
    <property type="match status" value="1"/>
</dbReference>
<dbReference type="FunFam" id="3.30.390.30:FF:000004">
    <property type="entry name" value="Thioredoxin reductase 1, cytoplasmic"/>
    <property type="match status" value="1"/>
</dbReference>
<keyword evidence="10" id="KW-0249">Electron transport</keyword>
<dbReference type="InterPro" id="IPR046952">
    <property type="entry name" value="GSHR/TRXR-like"/>
</dbReference>
<dbReference type="InterPro" id="IPR002109">
    <property type="entry name" value="Glutaredoxin"/>
</dbReference>
<reference evidence="25" key="1">
    <citation type="submission" date="2020-04" db="EMBL/GenBank/DDBJ databases">
        <authorList>
            <person name="Neveu A P."/>
        </authorList>
    </citation>
    <scope>NUCLEOTIDE SEQUENCE</scope>
    <source>
        <tissue evidence="25">Whole embryo</tissue>
    </source>
</reference>
<dbReference type="PROSITE" id="PS00195">
    <property type="entry name" value="GLUTAREDOXIN_1"/>
    <property type="match status" value="1"/>
</dbReference>
<keyword evidence="7 21" id="KW-0274">FAD</keyword>
<evidence type="ECO:0000256" key="15">
    <source>
        <dbReference type="ARBA" id="ARBA00044068"/>
    </source>
</evidence>
<evidence type="ECO:0000256" key="8">
    <source>
        <dbReference type="ARBA" id="ARBA00022857"/>
    </source>
</evidence>
<dbReference type="Pfam" id="PF07992">
    <property type="entry name" value="Pyr_redox_2"/>
    <property type="match status" value="1"/>
</dbReference>
<dbReference type="NCBIfam" id="TIGR01438">
    <property type="entry name" value="TGR"/>
    <property type="match status" value="1"/>
</dbReference>
<evidence type="ECO:0000256" key="17">
    <source>
        <dbReference type="ARBA" id="ARBA00044275"/>
    </source>
</evidence>
<comment type="catalytic activity">
    <reaction evidence="20">
        <text>H2O2 + NADPH + H(+) = NADP(+) + 2 H2O</text>
        <dbReference type="Rhea" id="RHEA:15173"/>
        <dbReference type="ChEBI" id="CHEBI:15377"/>
        <dbReference type="ChEBI" id="CHEBI:15378"/>
        <dbReference type="ChEBI" id="CHEBI:16240"/>
        <dbReference type="ChEBI" id="CHEBI:57783"/>
        <dbReference type="ChEBI" id="CHEBI:58349"/>
        <dbReference type="EC" id="1.11.1.2"/>
    </reaction>
    <physiologicalReaction direction="left-to-right" evidence="20">
        <dbReference type="Rhea" id="RHEA:15174"/>
    </physiologicalReaction>
</comment>
<dbReference type="FunFam" id="3.50.50.60:FF:000190">
    <property type="entry name" value="Thioredoxin reductase"/>
    <property type="match status" value="1"/>
</dbReference>
<dbReference type="CDD" id="cd03419">
    <property type="entry name" value="GRX_GRXh_1_2_like"/>
    <property type="match status" value="1"/>
</dbReference>
<evidence type="ECO:0000256" key="4">
    <source>
        <dbReference type="ARBA" id="ARBA00012610"/>
    </source>
</evidence>
<comment type="catalytic activity">
    <reaction evidence="19">
        <text>[thioredoxin]-dithiol + NADP(+) = [thioredoxin]-disulfide + NADPH + H(+)</text>
        <dbReference type="Rhea" id="RHEA:20345"/>
        <dbReference type="Rhea" id="RHEA-COMP:10698"/>
        <dbReference type="Rhea" id="RHEA-COMP:10700"/>
        <dbReference type="ChEBI" id="CHEBI:15378"/>
        <dbReference type="ChEBI" id="CHEBI:29950"/>
        <dbReference type="ChEBI" id="CHEBI:50058"/>
        <dbReference type="ChEBI" id="CHEBI:57783"/>
        <dbReference type="ChEBI" id="CHEBI:58349"/>
        <dbReference type="EC" id="1.8.1.9"/>
    </reaction>
    <physiologicalReaction direction="right-to-left" evidence="19">
        <dbReference type="Rhea" id="RHEA:20347"/>
    </physiologicalReaction>
</comment>
<dbReference type="PROSITE" id="PS51354">
    <property type="entry name" value="GLUTAREDOXIN_2"/>
    <property type="match status" value="1"/>
</dbReference>
<evidence type="ECO:0000256" key="10">
    <source>
        <dbReference type="ARBA" id="ARBA00022982"/>
    </source>
</evidence>
<dbReference type="GO" id="GO:0005829">
    <property type="term" value="C:cytosol"/>
    <property type="evidence" value="ECO:0007669"/>
    <property type="project" value="TreeGrafter"/>
</dbReference>
<evidence type="ECO:0000313" key="25">
    <source>
        <dbReference type="EMBL" id="CAB3267403.1"/>
    </source>
</evidence>
<organism evidence="25">
    <name type="scientific">Phallusia mammillata</name>
    <dbReference type="NCBI Taxonomy" id="59560"/>
    <lineage>
        <taxon>Eukaryota</taxon>
        <taxon>Metazoa</taxon>
        <taxon>Chordata</taxon>
        <taxon>Tunicata</taxon>
        <taxon>Ascidiacea</taxon>
        <taxon>Phlebobranchia</taxon>
        <taxon>Ascidiidae</taxon>
        <taxon>Phallusia</taxon>
    </lineage>
</organism>
<dbReference type="SUPFAM" id="SSF51905">
    <property type="entry name" value="FAD/NAD(P)-binding domain"/>
    <property type="match status" value="1"/>
</dbReference>
<keyword evidence="6 21" id="KW-0285">Flavoprotein</keyword>
<evidence type="ECO:0000256" key="19">
    <source>
        <dbReference type="ARBA" id="ARBA00047387"/>
    </source>
</evidence>
<evidence type="ECO:0000256" key="16">
    <source>
        <dbReference type="ARBA" id="ARBA00044212"/>
    </source>
</evidence>
<dbReference type="EMBL" id="LR791541">
    <property type="protein sequence ID" value="CAB3267403.1"/>
    <property type="molecule type" value="mRNA"/>
</dbReference>
<keyword evidence="12" id="KW-1015">Disulfide bond</keyword>
<dbReference type="InterPro" id="IPR011899">
    <property type="entry name" value="Glutaredoxin_euk/vir"/>
</dbReference>
<dbReference type="InterPro" id="IPR006338">
    <property type="entry name" value="Thioredoxin/glutathione_Rdtase"/>
</dbReference>
<evidence type="ECO:0000256" key="21">
    <source>
        <dbReference type="RuleBase" id="RU003691"/>
    </source>
</evidence>
<proteinExistence type="evidence at transcript level"/>
<evidence type="ECO:0000259" key="23">
    <source>
        <dbReference type="Pfam" id="PF02852"/>
    </source>
</evidence>
<dbReference type="GO" id="GO:0004791">
    <property type="term" value="F:thioredoxin-disulfide reductase (NADPH) activity"/>
    <property type="evidence" value="ECO:0007669"/>
    <property type="project" value="UniProtKB-EC"/>
</dbReference>
<dbReference type="PRINTS" id="PR00411">
    <property type="entry name" value="PNDRDTASEI"/>
</dbReference>
<gene>
    <name evidence="25" type="primary">Txnrd3</name>
</gene>
<dbReference type="InterPro" id="IPR036249">
    <property type="entry name" value="Thioredoxin-like_sf"/>
</dbReference>
<evidence type="ECO:0000256" key="7">
    <source>
        <dbReference type="ARBA" id="ARBA00022827"/>
    </source>
</evidence>
<feature type="domain" description="Glutaredoxin" evidence="22">
    <location>
        <begin position="20"/>
        <end position="82"/>
    </location>
</feature>
<keyword evidence="11 21" id="KW-0560">Oxidoreductase</keyword>
<dbReference type="AlphaFoldDB" id="A0A6F9DWK5"/>
<dbReference type="EC" id="1.8.1.9" evidence="4"/>
<evidence type="ECO:0000256" key="2">
    <source>
        <dbReference type="ARBA" id="ARBA00002549"/>
    </source>
</evidence>
<keyword evidence="9" id="KW-0712">Selenocysteine</keyword>
<dbReference type="NCBIfam" id="TIGR02180">
    <property type="entry name" value="GRX_euk"/>
    <property type="match status" value="1"/>
</dbReference>
<dbReference type="InterPro" id="IPR004099">
    <property type="entry name" value="Pyr_nucl-diS_OxRdtase_dimer"/>
</dbReference>
<keyword evidence="5" id="KW-0813">Transport</keyword>
<comment type="function">
    <text evidence="2">Has a glutathione-disulfide oxidoreductase activity in the presence of NADPH and glutathione reductase. Reduces low molecular weight disulfides and proteins.</text>
</comment>
<dbReference type="InterPro" id="IPR036188">
    <property type="entry name" value="FAD/NAD-bd_sf"/>
</dbReference>
<dbReference type="GO" id="GO:0045454">
    <property type="term" value="P:cell redox homeostasis"/>
    <property type="evidence" value="ECO:0007669"/>
    <property type="project" value="InterPro"/>
</dbReference>
<accession>A0A6F9DWK5</accession>
<evidence type="ECO:0000256" key="14">
    <source>
        <dbReference type="ARBA" id="ARBA00044049"/>
    </source>
</evidence>
<dbReference type="PROSITE" id="PS00076">
    <property type="entry name" value="PYRIDINE_REDOX_1"/>
    <property type="match status" value="1"/>
</dbReference>
<evidence type="ECO:0000259" key="22">
    <source>
        <dbReference type="Pfam" id="PF00462"/>
    </source>
</evidence>
<evidence type="ECO:0000256" key="11">
    <source>
        <dbReference type="ARBA" id="ARBA00023002"/>
    </source>
</evidence>
<keyword evidence="13 21" id="KW-0676">Redox-active center</keyword>
<dbReference type="PANTHER" id="PTHR42737">
    <property type="entry name" value="GLUTATHIONE REDUCTASE"/>
    <property type="match status" value="1"/>
</dbReference>
<comment type="function">
    <text evidence="18">Reduces disulfideprotein thioredoxin (Trx) to its dithiol-containing form. Homodimeric flavoprotein involved in the regulation of cellular redox reactions, growth and differentiation. Contains a selenocysteine residue at the C-terminal active site that is essential for catalysis. Also has reductase activity on hydrogen peroxide (H2O2).</text>
</comment>
<dbReference type="InterPro" id="IPR011767">
    <property type="entry name" value="GLR_AS"/>
</dbReference>
<dbReference type="Gene3D" id="3.50.50.60">
    <property type="entry name" value="FAD/NAD(P)-binding domain"/>
    <property type="match status" value="2"/>
</dbReference>
<dbReference type="EC" id="1.11.1.2" evidence="14"/>
<protein>
    <recommendedName>
        <fullName evidence="15">Thioredoxin reductase 1, cytoplasmic</fullName>
        <ecNumber evidence="14">1.11.1.2</ecNumber>
        <ecNumber evidence="4">1.8.1.9</ecNumber>
    </recommendedName>
    <alternativeName>
        <fullName evidence="17">Peroxidase TXNRD1</fullName>
    </alternativeName>
    <alternativeName>
        <fullName evidence="16">Thioredoxin reductase TR1</fullName>
    </alternativeName>
</protein>
<keyword evidence="8" id="KW-0521">NADP</keyword>
<evidence type="ECO:0000256" key="1">
    <source>
        <dbReference type="ARBA" id="ARBA00001974"/>
    </source>
</evidence>
<evidence type="ECO:0000256" key="9">
    <source>
        <dbReference type="ARBA" id="ARBA00022933"/>
    </source>
</evidence>
<dbReference type="GO" id="GO:0006749">
    <property type="term" value="P:glutathione metabolic process"/>
    <property type="evidence" value="ECO:0007669"/>
    <property type="project" value="TreeGrafter"/>
</dbReference>
<evidence type="ECO:0000256" key="18">
    <source>
        <dbReference type="ARBA" id="ARBA00045717"/>
    </source>
</evidence>
<evidence type="ECO:0000256" key="20">
    <source>
        <dbReference type="ARBA" id="ARBA00048992"/>
    </source>
</evidence>
<feature type="domain" description="FAD/NAD(P)-binding" evidence="24">
    <location>
        <begin position="111"/>
        <end position="448"/>
    </location>
</feature>
<dbReference type="PANTHER" id="PTHR42737:SF8">
    <property type="entry name" value="THIOREDOXIN-DISULFIDE REDUCTASE"/>
    <property type="match status" value="1"/>
</dbReference>
<dbReference type="GO" id="GO:0005739">
    <property type="term" value="C:mitochondrion"/>
    <property type="evidence" value="ECO:0007669"/>
    <property type="project" value="TreeGrafter"/>
</dbReference>
<dbReference type="Pfam" id="PF00462">
    <property type="entry name" value="Glutaredoxin"/>
    <property type="match status" value="1"/>
</dbReference>
<dbReference type="PRINTS" id="PR00368">
    <property type="entry name" value="FADPNR"/>
</dbReference>
<evidence type="ECO:0000259" key="24">
    <source>
        <dbReference type="Pfam" id="PF07992"/>
    </source>
</evidence>
<evidence type="ECO:0000256" key="12">
    <source>
        <dbReference type="ARBA" id="ARBA00023157"/>
    </source>
</evidence>
<evidence type="ECO:0000256" key="6">
    <source>
        <dbReference type="ARBA" id="ARBA00022630"/>
    </source>
</evidence>
<evidence type="ECO:0000256" key="3">
    <source>
        <dbReference type="ARBA" id="ARBA00007532"/>
    </source>
</evidence>
<dbReference type="InterPro" id="IPR016156">
    <property type="entry name" value="FAD/NAD-linked_Rdtase_dimer_sf"/>
</dbReference>
<sequence>MPPTQNTAVLVENYIKENVVMVFSKTTCPFCAKVKALFSSLQVPFQVFEVDQVANTAEIQEELFKISGLKTVPNVYVNGQHIGGCDATLKAHNEGRLLPMIQSQPTQTYDYDLVVIGGGSGGLAASKQAAGYGKKVAVLDFVKPTPKGTSWGLGGTCVNVGCIPKKLMHQASLLGKAVKEAKAFGWGVDAETVKLSWEKMVEAVQNYIGSLNWGYRVQLRSKNVTYINSYGTFLDDHTIKAVNRRGKEQQITSDKFIIAVGERPRYPDIPGAKEFCITSDDLFSLSYCPGKTLVIGASYVALECAGFLGGIGLDVTVMVRSIFLRGFDQQIAEKIGAHMEQDGIKFLRRYVPVKIEQLTEGEPGSLKVTGKSTETGSEITEEYNTVILAIGRDSVTKTIGLENAGVAAAKNGKIPVNEFDQTNVLNIFCIGDNAEDKPELTPVAIQAGRLLSNRLFGGSTTKCDYNGVPTTVFTPLEYSCCGLSEESAQEKFGENNLEVYHSAMWPLEWTVPAYDSNTCYIKAITNKLDNEKVVGLHYLGPNAGEVMQGFAAAMKCGLTKSQLDATIGIHPTNAEMFTTLNVTKSSGGSIEQSGC</sequence>
<evidence type="ECO:0000256" key="13">
    <source>
        <dbReference type="ARBA" id="ARBA00023284"/>
    </source>
</evidence>
<name>A0A6F9DWK5_9ASCI</name>
<dbReference type="GO" id="GO:0034599">
    <property type="term" value="P:cellular response to oxidative stress"/>
    <property type="evidence" value="ECO:0007669"/>
    <property type="project" value="TreeGrafter"/>
</dbReference>
<feature type="domain" description="Pyridine nucleotide-disulphide oxidoreductase dimerisation" evidence="23">
    <location>
        <begin position="468"/>
        <end position="579"/>
    </location>
</feature>
<dbReference type="SUPFAM" id="SSF52833">
    <property type="entry name" value="Thioredoxin-like"/>
    <property type="match status" value="1"/>
</dbReference>
<dbReference type="InterPro" id="IPR023753">
    <property type="entry name" value="FAD/NAD-binding_dom"/>
</dbReference>
<dbReference type="InterPro" id="IPR012999">
    <property type="entry name" value="Pyr_OxRdtase_I_AS"/>
</dbReference>
<comment type="similarity">
    <text evidence="3 21">Belongs to the class-I pyridine nucleotide-disulfide oxidoreductase family.</text>
</comment>
<dbReference type="Pfam" id="PF02852">
    <property type="entry name" value="Pyr_redox_dim"/>
    <property type="match status" value="1"/>
</dbReference>
<dbReference type="GO" id="GO:0050137">
    <property type="term" value="F:NADPH peroxidase activity"/>
    <property type="evidence" value="ECO:0007669"/>
    <property type="project" value="UniProtKB-EC"/>
</dbReference>
<comment type="cofactor">
    <cofactor evidence="1">
        <name>FAD</name>
        <dbReference type="ChEBI" id="CHEBI:57692"/>
    </cofactor>
</comment>
<dbReference type="Gene3D" id="3.40.30.10">
    <property type="entry name" value="Glutaredoxin"/>
    <property type="match status" value="1"/>
</dbReference>
<dbReference type="GO" id="GO:0050660">
    <property type="term" value="F:flavin adenine dinucleotide binding"/>
    <property type="evidence" value="ECO:0007669"/>
    <property type="project" value="InterPro"/>
</dbReference>